<evidence type="ECO:0000313" key="1">
    <source>
        <dbReference type="EMBL" id="SCZ87024.1"/>
    </source>
</evidence>
<organism evidence="1 2">
    <name type="scientific">Nitrosomonas mobilis</name>
    <dbReference type="NCBI Taxonomy" id="51642"/>
    <lineage>
        <taxon>Bacteria</taxon>
        <taxon>Pseudomonadati</taxon>
        <taxon>Pseudomonadota</taxon>
        <taxon>Betaproteobacteria</taxon>
        <taxon>Nitrosomonadales</taxon>
        <taxon>Nitrosomonadaceae</taxon>
        <taxon>Nitrosomonas</taxon>
    </lineage>
</organism>
<dbReference type="RefSeq" id="WP_218121145.1">
    <property type="nucleotide sequence ID" value="NZ_FMWO01000100.1"/>
</dbReference>
<reference evidence="1 2" key="1">
    <citation type="submission" date="2016-10" db="EMBL/GenBank/DDBJ databases">
        <authorList>
            <person name="de Groot N.N."/>
        </authorList>
    </citation>
    <scope>NUCLEOTIDE SEQUENCE [LARGE SCALE GENOMIC DNA]</scope>
    <source>
        <strain evidence="1">1</strain>
    </source>
</reference>
<dbReference type="Proteomes" id="UP000198729">
    <property type="component" value="Unassembled WGS sequence"/>
</dbReference>
<name>A0A1G5SIL1_9PROT</name>
<gene>
    <name evidence="1" type="ORF">NSMM_880030</name>
</gene>
<dbReference type="EMBL" id="FMWO01000100">
    <property type="protein sequence ID" value="SCZ87024.1"/>
    <property type="molecule type" value="Genomic_DNA"/>
</dbReference>
<keyword evidence="2" id="KW-1185">Reference proteome</keyword>
<dbReference type="Pfam" id="PF14335">
    <property type="entry name" value="DUF4391"/>
    <property type="match status" value="1"/>
</dbReference>
<dbReference type="AlphaFoldDB" id="A0A1G5SIL1"/>
<evidence type="ECO:0008006" key="3">
    <source>
        <dbReference type="Google" id="ProtNLM"/>
    </source>
</evidence>
<dbReference type="STRING" id="51642.NSMM_880030"/>
<protein>
    <recommendedName>
        <fullName evidence="3">Methyl-accepting chemotaxis protein</fullName>
    </recommendedName>
</protein>
<evidence type="ECO:0000313" key="2">
    <source>
        <dbReference type="Proteomes" id="UP000198729"/>
    </source>
</evidence>
<sequence>MISNSSPFLWYRRERDEATKHTKSEKREIFFFRVVRDFRGHKMGMGMSTLFAYPEPAKFGRMLPKSKIYEYASTSTAVKNLFVRQVKQIVWQFKLAPETVNLKGTPSVPEIQIFSIALKGGELKTEALRCIDLAISFPIIFELQFDGKVKSIAAFKRPSEADAGKWVISEYFVSDWVKELTTENTEINKQNPSVPSVYSVVQRKPLPLVRDLGQLYEKILDGLMPYPARLGEDLQTRVERMERIRLKQHELERCEVRLRKEKQFNRKVAINAELRELKQELEGLIS</sequence>
<proteinExistence type="predicted"/>
<accession>A0A1G5SIL1</accession>
<dbReference type="InterPro" id="IPR025503">
    <property type="entry name" value="DUF4391"/>
</dbReference>